<evidence type="ECO:0000256" key="1">
    <source>
        <dbReference type="ARBA" id="ARBA00004141"/>
    </source>
</evidence>
<organism evidence="6 7">
    <name type="scientific">Oikopleura dioica</name>
    <name type="common">Tunicate</name>
    <dbReference type="NCBI Taxonomy" id="34765"/>
    <lineage>
        <taxon>Eukaryota</taxon>
        <taxon>Metazoa</taxon>
        <taxon>Chordata</taxon>
        <taxon>Tunicata</taxon>
        <taxon>Appendicularia</taxon>
        <taxon>Copelata</taxon>
        <taxon>Oikopleuridae</taxon>
        <taxon>Oikopleura</taxon>
    </lineage>
</organism>
<gene>
    <name evidence="6" type="ORF">OKIOD_LOCUS15705</name>
</gene>
<feature type="transmembrane region" description="Helical" evidence="5">
    <location>
        <begin position="481"/>
        <end position="505"/>
    </location>
</feature>
<feature type="transmembrane region" description="Helical" evidence="5">
    <location>
        <begin position="526"/>
        <end position="546"/>
    </location>
</feature>
<keyword evidence="7" id="KW-1185">Reference proteome</keyword>
<name>A0ABN7TAP5_OIKDI</name>
<keyword evidence="4 5" id="KW-0472">Membrane</keyword>
<feature type="transmembrane region" description="Helical" evidence="5">
    <location>
        <begin position="790"/>
        <end position="810"/>
    </location>
</feature>
<feature type="transmembrane region" description="Helical" evidence="5">
    <location>
        <begin position="666"/>
        <end position="687"/>
    </location>
</feature>
<evidence type="ECO:0000313" key="6">
    <source>
        <dbReference type="EMBL" id="CAG5112759.1"/>
    </source>
</evidence>
<keyword evidence="3 5" id="KW-1133">Transmembrane helix</keyword>
<keyword evidence="2 5" id="KW-0812">Transmembrane</keyword>
<evidence type="ECO:0000256" key="4">
    <source>
        <dbReference type="ARBA" id="ARBA00023136"/>
    </source>
</evidence>
<dbReference type="InterPro" id="IPR021900">
    <property type="entry name" value="DUF3512"/>
</dbReference>
<evidence type="ECO:0000313" key="7">
    <source>
        <dbReference type="Proteomes" id="UP001158576"/>
    </source>
</evidence>
<accession>A0ABN7TAP5</accession>
<evidence type="ECO:0000256" key="3">
    <source>
        <dbReference type="ARBA" id="ARBA00022989"/>
    </source>
</evidence>
<dbReference type="PANTHER" id="PTHR11040">
    <property type="entry name" value="ZINC/IRON TRANSPORTER"/>
    <property type="match status" value="1"/>
</dbReference>
<dbReference type="Pfam" id="PF02535">
    <property type="entry name" value="Zip"/>
    <property type="match status" value="1"/>
</dbReference>
<feature type="transmembrane region" description="Helical" evidence="5">
    <location>
        <begin position="723"/>
        <end position="748"/>
    </location>
</feature>
<dbReference type="PANTHER" id="PTHR11040:SF140">
    <property type="entry name" value="ZRT (ZRT), IRT- (IRT-) LIKE PROTEIN TRANSPORTER"/>
    <property type="match status" value="1"/>
</dbReference>
<protein>
    <submittedName>
        <fullName evidence="6">Oidioi.mRNA.OKI2018_I69.chr2.g6940.t1.cds</fullName>
    </submittedName>
</protein>
<proteinExistence type="predicted"/>
<evidence type="ECO:0000256" key="5">
    <source>
        <dbReference type="SAM" id="Phobius"/>
    </source>
</evidence>
<dbReference type="EMBL" id="OU015567">
    <property type="protein sequence ID" value="CAG5112759.1"/>
    <property type="molecule type" value="Genomic_DNA"/>
</dbReference>
<dbReference type="Pfam" id="PF12024">
    <property type="entry name" value="DUF3512"/>
    <property type="match status" value="1"/>
</dbReference>
<feature type="transmembrane region" description="Helical" evidence="5">
    <location>
        <begin position="693"/>
        <end position="711"/>
    </location>
</feature>
<dbReference type="Proteomes" id="UP001158576">
    <property type="component" value="Chromosome 2"/>
</dbReference>
<dbReference type="InterPro" id="IPR003689">
    <property type="entry name" value="ZIP"/>
</dbReference>
<reference evidence="6 7" key="1">
    <citation type="submission" date="2021-04" db="EMBL/GenBank/DDBJ databases">
        <authorList>
            <person name="Bliznina A."/>
        </authorList>
    </citation>
    <scope>NUCLEOTIDE SEQUENCE [LARGE SCALE GENOMIC DNA]</scope>
</reference>
<feature type="transmembrane region" description="Helical" evidence="5">
    <location>
        <begin position="754"/>
        <end position="778"/>
    </location>
</feature>
<sequence>MQRDHSETEQLKSKVALQKMARPMPTDDFVSDMDRRKRVREILLHILSKLKVKDPTNFLHQKPCSLLYPNYPFNAHYDMTNVADKVNKMCFFNIHQFRQAVSKVCKCQTDFFPSNTIRHKFALKFDQFAYKITAYRNLLDYCEEIGIDEELPKRQLRDILVGNQIDTELPISPKDEQEDEYFSSQMSMAIEQNVGSPLAPGETRLNILQADAQPTVYNMDGRPMTLADITGRVHGAAEFSKKTRTIEDRAFLKSYMSYGPYSSFAPVFDSRNATLDKKMTDMMIGTRKDPFREDLEKIANADEFTITDYLAKSSLGNENAEKELLDELTYHEPKADQLETLKDLGIDISFLDAFKPGASERVENIQSLLDYIADVIPKLRKGSSTFSNVIIPIYNSSAKQERLYLLYFANDPSPENKENGTVEHPKQILTNKFLSTGLTILLTKNYQVSAICFHVTRAITIIHSQSEVAAKEKMNTIAAKIIILVILLIDGLIFGHLSLGIKWWMDRKHGKHHSRTDGKHQKSESIAFLNCFAAGIFFATCMLHMLPEVSESMKEEFEVEYPLAEVTAAIGFFFVLMLEQLVTSYCIAKNHKDITSKSTQSNLPVRANNEPDVRAKQVQVDILTNSNVVQSPKSQPIDPSYQINVQSEEDDHGHFDMTSQSKMRTLILVGALSLHAIFEGLVFGLSSGEVGDILGTMSAVLIHKSIIAFSTGMQLVSSEIEHAYLCSAICIFSMMAPLGVGIGILITSLGGETIGALIAVLESFATGTFFYVTFLELVPHEFVGKHVKNGPLKCFIMFSGFMFMAIFQYMNPEEEE</sequence>
<feature type="transmembrane region" description="Helical" evidence="5">
    <location>
        <begin position="566"/>
        <end position="588"/>
    </location>
</feature>
<comment type="subcellular location">
    <subcellularLocation>
        <location evidence="1">Membrane</location>
        <topology evidence="1">Multi-pass membrane protein</topology>
    </subcellularLocation>
</comment>
<evidence type="ECO:0000256" key="2">
    <source>
        <dbReference type="ARBA" id="ARBA00022692"/>
    </source>
</evidence>